<dbReference type="Gramene" id="Kaladp0050s0151.1.v1.1">
    <property type="protein sequence ID" value="Kaladp0050s0151.1.v1.1"/>
    <property type="gene ID" value="Kaladp0050s0151.v1.1"/>
</dbReference>
<accession>A0A7N0U254</accession>
<protein>
    <submittedName>
        <fullName evidence="1">Uncharacterized protein</fullName>
    </submittedName>
</protein>
<organism evidence="1 2">
    <name type="scientific">Kalanchoe fedtschenkoi</name>
    <name type="common">Lavender scallops</name>
    <name type="synonym">South American air plant</name>
    <dbReference type="NCBI Taxonomy" id="63787"/>
    <lineage>
        <taxon>Eukaryota</taxon>
        <taxon>Viridiplantae</taxon>
        <taxon>Streptophyta</taxon>
        <taxon>Embryophyta</taxon>
        <taxon>Tracheophyta</taxon>
        <taxon>Spermatophyta</taxon>
        <taxon>Magnoliopsida</taxon>
        <taxon>eudicotyledons</taxon>
        <taxon>Gunneridae</taxon>
        <taxon>Pentapetalae</taxon>
        <taxon>Saxifragales</taxon>
        <taxon>Crassulaceae</taxon>
        <taxon>Kalanchoe</taxon>
    </lineage>
</organism>
<dbReference type="AlphaFoldDB" id="A0A7N0U254"/>
<evidence type="ECO:0000313" key="1">
    <source>
        <dbReference type="EnsemblPlants" id="Kaladp0050s0151.1.v1.1"/>
    </source>
</evidence>
<sequence>MQLYGICCKLQHHTAQQWWKKIETQTPDVDESLKPLSIDQILVITLPELYGSSCQDVQTRKPEGGNDQNA</sequence>
<name>A0A7N0U254_KALFE</name>
<dbReference type="Proteomes" id="UP000594263">
    <property type="component" value="Unplaced"/>
</dbReference>
<reference evidence="1" key="1">
    <citation type="submission" date="2021-01" db="UniProtKB">
        <authorList>
            <consortium name="EnsemblPlants"/>
        </authorList>
    </citation>
    <scope>IDENTIFICATION</scope>
</reference>
<proteinExistence type="predicted"/>
<evidence type="ECO:0000313" key="2">
    <source>
        <dbReference type="Proteomes" id="UP000594263"/>
    </source>
</evidence>
<keyword evidence="2" id="KW-1185">Reference proteome</keyword>
<dbReference type="EnsemblPlants" id="Kaladp0050s0151.1.v1.1">
    <property type="protein sequence ID" value="Kaladp0050s0151.1.v1.1"/>
    <property type="gene ID" value="Kaladp0050s0151.v1.1"/>
</dbReference>